<dbReference type="PANTHER" id="PTHR35442:SF1">
    <property type="entry name" value="CATION CHANNEL SPERM-ASSOCIATED AUXILIARY SUBUNIT TMEM249"/>
    <property type="match status" value="1"/>
</dbReference>
<sequence>MTLSCIPYPYLHPVSLPSFCLWDIGYFSTERNLAKKLKKNPFYPFFRQQANVYVLEYYQDTLWKGILLFLICIVLTSLGMFRKVHNQETWGFPAYGVGIGLWLAISSLPRRRLVLNHTRGMYHFSIHGRTVCQGPLHRIYIRLALRSDAYGRCFFQLVLCGYKLEPLVLVKLSEHYEQLEFLGRHIARKLNINYFDCMAVSYRHVVRHWPLGSVYSPGIIPRQKFSYVPRHSLYQEDNVMA</sequence>
<dbReference type="PANTHER" id="PTHR35442">
    <property type="entry name" value="TRANSMEMBRANE PROTEIN 249"/>
    <property type="match status" value="1"/>
</dbReference>
<dbReference type="GeneTree" id="ENSGT00510000050177"/>
<protein>
    <submittedName>
        <fullName evidence="2">Transmembrane protein 249</fullName>
    </submittedName>
</protein>
<dbReference type="Proteomes" id="UP000314987">
    <property type="component" value="Unassembled WGS sequence"/>
</dbReference>
<dbReference type="Ensembl" id="ENSVURT00010036983.1">
    <property type="protein sequence ID" value="ENSVURP00010032479.1"/>
    <property type="gene ID" value="ENSVURG00010024791.1"/>
</dbReference>
<reference evidence="3" key="1">
    <citation type="submission" date="2018-12" db="EMBL/GenBank/DDBJ databases">
        <authorList>
            <person name="Yazar S."/>
        </authorList>
    </citation>
    <scope>NUCLEOTIDE SEQUENCE [LARGE SCALE GENOMIC DNA]</scope>
</reference>
<feature type="transmembrane region" description="Helical" evidence="1">
    <location>
        <begin position="66"/>
        <end position="84"/>
    </location>
</feature>
<dbReference type="OMA" id="RFQLWAL"/>
<evidence type="ECO:0000313" key="3">
    <source>
        <dbReference type="Proteomes" id="UP000314987"/>
    </source>
</evidence>
<dbReference type="Pfam" id="PF15158">
    <property type="entry name" value="TMEM249"/>
    <property type="match status" value="1"/>
</dbReference>
<keyword evidence="1" id="KW-0812">Transmembrane</keyword>
<evidence type="ECO:0000313" key="2">
    <source>
        <dbReference type="Ensembl" id="ENSVURP00010032479.1"/>
    </source>
</evidence>
<keyword evidence="1" id="KW-0472">Membrane</keyword>
<evidence type="ECO:0000256" key="1">
    <source>
        <dbReference type="SAM" id="Phobius"/>
    </source>
</evidence>
<accession>A0A4X2M3W5</accession>
<organism evidence="2 3">
    <name type="scientific">Vombatus ursinus</name>
    <name type="common">Common wombat</name>
    <dbReference type="NCBI Taxonomy" id="29139"/>
    <lineage>
        <taxon>Eukaryota</taxon>
        <taxon>Metazoa</taxon>
        <taxon>Chordata</taxon>
        <taxon>Craniata</taxon>
        <taxon>Vertebrata</taxon>
        <taxon>Euteleostomi</taxon>
        <taxon>Mammalia</taxon>
        <taxon>Metatheria</taxon>
        <taxon>Diprotodontia</taxon>
        <taxon>Vombatidae</taxon>
        <taxon>Vombatus</taxon>
    </lineage>
</organism>
<reference evidence="2" key="3">
    <citation type="submission" date="2025-09" db="UniProtKB">
        <authorList>
            <consortium name="Ensembl"/>
        </authorList>
    </citation>
    <scope>IDENTIFICATION</scope>
</reference>
<dbReference type="InterPro" id="IPR027861">
    <property type="entry name" value="TMEM249"/>
</dbReference>
<reference evidence="2" key="2">
    <citation type="submission" date="2025-08" db="UniProtKB">
        <authorList>
            <consortium name="Ensembl"/>
        </authorList>
    </citation>
    <scope>IDENTIFICATION</scope>
</reference>
<gene>
    <name evidence="2" type="primary">TMEM249</name>
</gene>
<keyword evidence="1" id="KW-1133">Transmembrane helix</keyword>
<proteinExistence type="predicted"/>
<feature type="transmembrane region" description="Helical" evidence="1">
    <location>
        <begin position="90"/>
        <end position="109"/>
    </location>
</feature>
<dbReference type="AlphaFoldDB" id="A0A4X2M3W5"/>
<name>A0A4X2M3W5_VOMUR</name>
<keyword evidence="3" id="KW-1185">Reference proteome</keyword>